<evidence type="ECO:0000313" key="2">
    <source>
        <dbReference type="Proteomes" id="UP000316921"/>
    </source>
</evidence>
<reference evidence="1 2" key="1">
    <citation type="submission" date="2019-02" db="EMBL/GenBank/DDBJ databases">
        <title>Deep-cultivation of Planctomycetes and their phenomic and genomic characterization uncovers novel biology.</title>
        <authorList>
            <person name="Wiegand S."/>
            <person name="Jogler M."/>
            <person name="Boedeker C."/>
            <person name="Pinto D."/>
            <person name="Vollmers J."/>
            <person name="Rivas-Marin E."/>
            <person name="Kohn T."/>
            <person name="Peeters S.H."/>
            <person name="Heuer A."/>
            <person name="Rast P."/>
            <person name="Oberbeckmann S."/>
            <person name="Bunk B."/>
            <person name="Jeske O."/>
            <person name="Meyerdierks A."/>
            <person name="Storesund J.E."/>
            <person name="Kallscheuer N."/>
            <person name="Luecker S."/>
            <person name="Lage O.M."/>
            <person name="Pohl T."/>
            <person name="Merkel B.J."/>
            <person name="Hornburger P."/>
            <person name="Mueller R.-W."/>
            <person name="Bruemmer F."/>
            <person name="Labrenz M."/>
            <person name="Spormann A.M."/>
            <person name="Op den Camp H."/>
            <person name="Overmann J."/>
            <person name="Amann R."/>
            <person name="Jetten M.S.M."/>
            <person name="Mascher T."/>
            <person name="Medema M.H."/>
            <person name="Devos D.P."/>
            <person name="Kaster A.-K."/>
            <person name="Ovreas L."/>
            <person name="Rohde M."/>
            <person name="Galperin M.Y."/>
            <person name="Jogler C."/>
        </authorList>
    </citation>
    <scope>NUCLEOTIDE SEQUENCE [LARGE SCALE GENOMIC DNA]</scope>
    <source>
        <strain evidence="1 2">Pla133</strain>
    </source>
</reference>
<sequence>MYDGWSICRWETPVVDEDRLLMVSLADVDRELVLLLESGRGSDRPRWRVRFKQYPAYRNIDEAYRTDLWSWIDSSGQRLGFTFTVEESPPLASWGTVYLHEVVPGIRHFVIATEDDVVEVLSAEEPVWEVARPAEAGEPLPGKARHLYLGEDDVEIDRLVADVKRRQEPGDTG</sequence>
<dbReference type="Proteomes" id="UP000316921">
    <property type="component" value="Chromosome"/>
</dbReference>
<organism evidence="1 2">
    <name type="scientific">Engelhardtia mirabilis</name>
    <dbReference type="NCBI Taxonomy" id="2528011"/>
    <lineage>
        <taxon>Bacteria</taxon>
        <taxon>Pseudomonadati</taxon>
        <taxon>Planctomycetota</taxon>
        <taxon>Planctomycetia</taxon>
        <taxon>Planctomycetia incertae sedis</taxon>
        <taxon>Engelhardtia</taxon>
    </lineage>
</organism>
<evidence type="ECO:0000313" key="1">
    <source>
        <dbReference type="EMBL" id="QDU68204.1"/>
    </source>
</evidence>
<accession>A0A518BMJ2</accession>
<gene>
    <name evidence="1" type="ORF">Pla133_32980</name>
</gene>
<dbReference type="EMBL" id="CP036287">
    <property type="protein sequence ID" value="QDU68204.1"/>
    <property type="molecule type" value="Genomic_DNA"/>
</dbReference>
<dbReference type="KEGG" id="pbap:Pla133_32980"/>
<dbReference type="AlphaFoldDB" id="A0A518BMJ2"/>
<name>A0A518BMJ2_9BACT</name>
<proteinExistence type="predicted"/>
<keyword evidence="2" id="KW-1185">Reference proteome</keyword>
<protein>
    <submittedName>
        <fullName evidence="1">Uncharacterized protein</fullName>
    </submittedName>
</protein>